<dbReference type="InterPro" id="IPR027434">
    <property type="entry name" value="Homing_endonucl"/>
</dbReference>
<sequence>MSGGEVIRKQSQRKTPIEWSSDVAYAIGLLVTDGCLSNDGRHIDLTSADLEQLHNFKKCLSLKAPISYKKSGFTGAKHARVQFSDVVLYRFLLSIGLTPAKTKTIGAVSIPDIYFFDFLRGHHDGDGSFYSYWDKRWKSSFMFYTAFTSASSRHIEWLRSEIEKKLDIKGYVSNDPKKSVYQLKYAKKESLKVLRKMYPKKKVTCLSRKRLKIIVALRTVGEEL</sequence>
<evidence type="ECO:0000313" key="1">
    <source>
        <dbReference type="EMBL" id="PIT90894.1"/>
    </source>
</evidence>
<accession>A0A2M6WDS6</accession>
<dbReference type="Proteomes" id="UP000228809">
    <property type="component" value="Unassembled WGS sequence"/>
</dbReference>
<organism evidence="1 2">
    <name type="scientific">Candidatus Kaiserbacteria bacterium CG10_big_fil_rev_8_21_14_0_10_49_17</name>
    <dbReference type="NCBI Taxonomy" id="1974609"/>
    <lineage>
        <taxon>Bacteria</taxon>
        <taxon>Candidatus Kaiseribacteriota</taxon>
    </lineage>
</organism>
<name>A0A2M6WDS6_9BACT</name>
<dbReference type="EMBL" id="PFBJ01000018">
    <property type="protein sequence ID" value="PIT90894.1"/>
    <property type="molecule type" value="Genomic_DNA"/>
</dbReference>
<dbReference type="SUPFAM" id="SSF55608">
    <property type="entry name" value="Homing endonucleases"/>
    <property type="match status" value="1"/>
</dbReference>
<dbReference type="Gene3D" id="3.10.28.10">
    <property type="entry name" value="Homing endonucleases"/>
    <property type="match status" value="1"/>
</dbReference>
<dbReference type="AlphaFoldDB" id="A0A2M6WDS6"/>
<protein>
    <recommendedName>
        <fullName evidence="3">Homing endonuclease LAGLIDADG domain-containing protein</fullName>
    </recommendedName>
</protein>
<comment type="caution">
    <text evidence="1">The sequence shown here is derived from an EMBL/GenBank/DDBJ whole genome shotgun (WGS) entry which is preliminary data.</text>
</comment>
<evidence type="ECO:0008006" key="3">
    <source>
        <dbReference type="Google" id="ProtNLM"/>
    </source>
</evidence>
<proteinExistence type="predicted"/>
<reference evidence="2" key="1">
    <citation type="submission" date="2017-09" db="EMBL/GenBank/DDBJ databases">
        <title>Depth-based differentiation of microbial function through sediment-hosted aquifers and enrichment of novel symbionts in the deep terrestrial subsurface.</title>
        <authorList>
            <person name="Probst A.J."/>
            <person name="Ladd B."/>
            <person name="Jarett J.K."/>
            <person name="Geller-Mcgrath D.E."/>
            <person name="Sieber C.M.K."/>
            <person name="Emerson J.B."/>
            <person name="Anantharaman K."/>
            <person name="Thomas B.C."/>
            <person name="Malmstrom R."/>
            <person name="Stieglmeier M."/>
            <person name="Klingl A."/>
            <person name="Woyke T."/>
            <person name="Ryan C.M."/>
            <person name="Banfield J.F."/>
        </authorList>
    </citation>
    <scope>NUCLEOTIDE SEQUENCE [LARGE SCALE GENOMIC DNA]</scope>
</reference>
<evidence type="ECO:0000313" key="2">
    <source>
        <dbReference type="Proteomes" id="UP000228809"/>
    </source>
</evidence>
<gene>
    <name evidence="1" type="ORF">COU17_02965</name>
</gene>